<comment type="subunit">
    <text evidence="8">tRNA splicing endonuclease is a heterotetramer composed of TSEN2, TSEN15, TSEN34/LENG5 and TSEN54. tRNA splicing endonuclease complex also contains proteins of the pre-mRNA 3'-end processing machinery such as CLP1, CPSF1, CPSF4 and CSTF2.</text>
</comment>
<organism evidence="14 15">
    <name type="scientific">Hucho hucho</name>
    <name type="common">huchen</name>
    <dbReference type="NCBI Taxonomy" id="62062"/>
    <lineage>
        <taxon>Eukaryota</taxon>
        <taxon>Metazoa</taxon>
        <taxon>Chordata</taxon>
        <taxon>Craniata</taxon>
        <taxon>Vertebrata</taxon>
        <taxon>Euteleostomi</taxon>
        <taxon>Actinopterygii</taxon>
        <taxon>Neopterygii</taxon>
        <taxon>Teleostei</taxon>
        <taxon>Protacanthopterygii</taxon>
        <taxon>Salmoniformes</taxon>
        <taxon>Salmonidae</taxon>
        <taxon>Salmoninae</taxon>
        <taxon>Hucho</taxon>
    </lineage>
</organism>
<dbReference type="InterPro" id="IPR016690">
    <property type="entry name" value="TSEN34"/>
</dbReference>
<dbReference type="Gene3D" id="3.40.1350.10">
    <property type="match status" value="1"/>
</dbReference>
<dbReference type="GO" id="GO:0006397">
    <property type="term" value="P:mRNA processing"/>
    <property type="evidence" value="ECO:0007669"/>
    <property type="project" value="UniProtKB-KW"/>
</dbReference>
<dbReference type="Pfam" id="PF26577">
    <property type="entry name" value="TSEN34_N"/>
    <property type="match status" value="1"/>
</dbReference>
<dbReference type="GO" id="GO:0000379">
    <property type="term" value="P:tRNA-type intron splice site recognition and cleavage"/>
    <property type="evidence" value="ECO:0007669"/>
    <property type="project" value="UniProtKB-UniRule"/>
</dbReference>
<keyword evidence="6 10" id="KW-0456">Lyase</keyword>
<dbReference type="GO" id="GO:0003676">
    <property type="term" value="F:nucleic acid binding"/>
    <property type="evidence" value="ECO:0007669"/>
    <property type="project" value="InterPro"/>
</dbReference>
<evidence type="ECO:0000313" key="15">
    <source>
        <dbReference type="Proteomes" id="UP000314982"/>
    </source>
</evidence>
<evidence type="ECO:0000256" key="8">
    <source>
        <dbReference type="ARBA" id="ARBA00064779"/>
    </source>
</evidence>
<evidence type="ECO:0000259" key="12">
    <source>
        <dbReference type="Pfam" id="PF01974"/>
    </source>
</evidence>
<sequence length="335" mass="37208">MDSPEPKRTVSREDASKESMAISRQVIGINFCGPTPLMWRADELKSARELGIIGTLVGSLARQPRQNTRLGRPLELLPEEGRLLADMGRAAVIPDSTNEDPEVNPEQVQQYHAGMENSFQEQGAMALEDRKTTLLRVMTAKHNGEGTSSLTYRHLCDTSESCVLALTPLCFLLEDSGSQEDSNGAVRDRLEALDHGFSFPRTAMAVQLCTARAGLSHCPEVRRLLATDWPIPRDERSETRFRVFRDLRRQGFYLTSAGKFGGDYLVYPGDPLRFHAYFIVVCISMDESMPLCDVLAIARLGSNVKKTVLLCSSGESQEDDGEEVVYTSLQWSGMV</sequence>
<keyword evidence="7 10" id="KW-0539">Nucleus</keyword>
<evidence type="ECO:0000256" key="4">
    <source>
        <dbReference type="ARBA" id="ARBA00022664"/>
    </source>
</evidence>
<dbReference type="PANTHER" id="PTHR13070:SF0">
    <property type="entry name" value="TRNA-SPLICING ENDONUCLEASE SUBUNIT SEN34"/>
    <property type="match status" value="1"/>
</dbReference>
<dbReference type="PIRSF" id="PIRSF017250">
    <property type="entry name" value="tRNA_splic_SEN34"/>
    <property type="match status" value="1"/>
</dbReference>
<evidence type="ECO:0000256" key="6">
    <source>
        <dbReference type="ARBA" id="ARBA00023239"/>
    </source>
</evidence>
<evidence type="ECO:0000313" key="14">
    <source>
        <dbReference type="Ensembl" id="ENSHHUP00000016449.1"/>
    </source>
</evidence>
<dbReference type="AlphaFoldDB" id="A0A4W5KYW1"/>
<dbReference type="GO" id="GO:0000213">
    <property type="term" value="F:tRNA-intron lyase activity"/>
    <property type="evidence" value="ECO:0007669"/>
    <property type="project" value="UniProtKB-UniRule"/>
</dbReference>
<evidence type="ECO:0000256" key="7">
    <source>
        <dbReference type="ARBA" id="ARBA00023242"/>
    </source>
</evidence>
<dbReference type="NCBIfam" id="TIGR00324">
    <property type="entry name" value="endA"/>
    <property type="match status" value="1"/>
</dbReference>
<dbReference type="GO" id="GO:0000214">
    <property type="term" value="C:tRNA-intron endonuclease complex"/>
    <property type="evidence" value="ECO:0007669"/>
    <property type="project" value="UniProtKB-UniRule"/>
</dbReference>
<dbReference type="GO" id="GO:0005730">
    <property type="term" value="C:nucleolus"/>
    <property type="evidence" value="ECO:0007669"/>
    <property type="project" value="UniProtKB-SubCell"/>
</dbReference>
<protein>
    <recommendedName>
        <fullName evidence="9 10">tRNA-splicing endonuclease subunit Sen34</fullName>
        <ecNumber evidence="3 10">4.6.1.16</ecNumber>
    </recommendedName>
</protein>
<dbReference type="InterPro" id="IPR036167">
    <property type="entry name" value="tRNA_intron_Endo_cat-like_sf"/>
</dbReference>
<comment type="subcellular location">
    <subcellularLocation>
        <location evidence="1">Nucleus</location>
        <location evidence="1">Nucleolus</location>
    </subcellularLocation>
</comment>
<accession>A0A4W5KYW1</accession>
<proteinExistence type="inferred from homology"/>
<name>A0A4W5KYW1_9TELE</name>
<dbReference type="SUPFAM" id="SSF53032">
    <property type="entry name" value="tRNA-intron endonuclease catalytic domain-like"/>
    <property type="match status" value="1"/>
</dbReference>
<keyword evidence="4" id="KW-0507">mRNA processing</keyword>
<evidence type="ECO:0000256" key="10">
    <source>
        <dbReference type="PIRNR" id="PIRNR017250"/>
    </source>
</evidence>
<evidence type="ECO:0000256" key="2">
    <source>
        <dbReference type="ARBA" id="ARBA00008078"/>
    </source>
</evidence>
<dbReference type="Proteomes" id="UP000314982">
    <property type="component" value="Unassembled WGS sequence"/>
</dbReference>
<dbReference type="STRING" id="62062.ENSHHUP00000016449"/>
<dbReference type="CDD" id="cd22363">
    <property type="entry name" value="tRNA-intron_lyase_C"/>
    <property type="match status" value="1"/>
</dbReference>
<feature type="active site" evidence="11">
    <location>
        <position position="306"/>
    </location>
</feature>
<keyword evidence="15" id="KW-1185">Reference proteome</keyword>
<feature type="domain" description="TSEN34 N-terminal" evidence="13">
    <location>
        <begin position="27"/>
        <end position="94"/>
    </location>
</feature>
<dbReference type="InterPro" id="IPR011856">
    <property type="entry name" value="tRNA_endonuc-like_dom_sf"/>
</dbReference>
<comment type="function">
    <text evidence="10">Constitutes one of the two catalytic subunit of the tRNA-splicing endonuclease complex, a complex responsible for identification and cleavage of the splice sites in pre-tRNA. It cleaves pre-tRNA at the 5'- and 3'-splice sites to release the intron. The products are an intron and two tRNA half-molecules bearing 2',3'-cyclic phosphate and 5'-OH termini. There are no conserved sequences at the splice sites, but the intron is invariably located at the same site in the gene, placing the splice sites an invariant distance from the constant structural features of the tRNA body.</text>
</comment>
<evidence type="ECO:0000256" key="1">
    <source>
        <dbReference type="ARBA" id="ARBA00004604"/>
    </source>
</evidence>
<dbReference type="InterPro" id="IPR059049">
    <property type="entry name" value="TSEN34_N"/>
</dbReference>
<dbReference type="Ensembl" id="ENSHHUT00000017032.1">
    <property type="protein sequence ID" value="ENSHHUP00000016449.1"/>
    <property type="gene ID" value="ENSHHUG00000010246.1"/>
</dbReference>
<dbReference type="InterPro" id="IPR006677">
    <property type="entry name" value="tRNA_intron_Endonuc_cat-like"/>
</dbReference>
<dbReference type="Pfam" id="PF01974">
    <property type="entry name" value="tRNA_int_endo"/>
    <property type="match status" value="1"/>
</dbReference>
<keyword evidence="5 10" id="KW-0819">tRNA processing</keyword>
<evidence type="ECO:0000259" key="13">
    <source>
        <dbReference type="Pfam" id="PF26577"/>
    </source>
</evidence>
<dbReference type="PANTHER" id="PTHR13070">
    <property type="entry name" value="TRNA-SPLICING ENDONUCLEASE SUBUNIT SEN34-RELATED"/>
    <property type="match status" value="1"/>
</dbReference>
<reference evidence="14" key="2">
    <citation type="submission" date="2025-08" db="UniProtKB">
        <authorList>
            <consortium name="Ensembl"/>
        </authorList>
    </citation>
    <scope>IDENTIFICATION</scope>
</reference>
<evidence type="ECO:0000256" key="3">
    <source>
        <dbReference type="ARBA" id="ARBA00012573"/>
    </source>
</evidence>
<reference evidence="14" key="3">
    <citation type="submission" date="2025-09" db="UniProtKB">
        <authorList>
            <consortium name="Ensembl"/>
        </authorList>
    </citation>
    <scope>IDENTIFICATION</scope>
</reference>
<comment type="similarity">
    <text evidence="2 10">Belongs to the tRNA-intron endonuclease family.</text>
</comment>
<reference evidence="15" key="1">
    <citation type="submission" date="2018-06" db="EMBL/GenBank/DDBJ databases">
        <title>Genome assembly of Danube salmon.</title>
        <authorList>
            <person name="Macqueen D.J."/>
            <person name="Gundappa M.K."/>
        </authorList>
    </citation>
    <scope>NUCLEOTIDE SEQUENCE [LARGE SCALE GENOMIC DNA]</scope>
</reference>
<dbReference type="FunFam" id="3.40.1350.10:FF:000002">
    <property type="entry name" value="tRNA-splicing endonuclease subunit Sen34"/>
    <property type="match status" value="1"/>
</dbReference>
<evidence type="ECO:0000256" key="9">
    <source>
        <dbReference type="ARBA" id="ARBA00070870"/>
    </source>
</evidence>
<dbReference type="GeneTree" id="ENSGT00390000003912"/>
<evidence type="ECO:0000256" key="11">
    <source>
        <dbReference type="PIRSR" id="PIRSR017250-50"/>
    </source>
</evidence>
<evidence type="ECO:0000256" key="5">
    <source>
        <dbReference type="ARBA" id="ARBA00022694"/>
    </source>
</evidence>
<feature type="active site" evidence="11">
    <location>
        <position position="267"/>
    </location>
</feature>
<dbReference type="EC" id="4.6.1.16" evidence="3 10"/>
<feature type="active site" evidence="11">
    <location>
        <position position="275"/>
    </location>
</feature>
<dbReference type="InterPro" id="IPR006676">
    <property type="entry name" value="tRNA_splic"/>
</dbReference>
<feature type="domain" description="tRNA intron endonuclease catalytic" evidence="12">
    <location>
        <begin position="238"/>
        <end position="316"/>
    </location>
</feature>